<keyword evidence="2 12" id="KW-0813">Transport</keyword>
<keyword evidence="14" id="KW-0175">Coiled coil</keyword>
<evidence type="ECO:0000256" key="1">
    <source>
        <dbReference type="ARBA" id="ARBA00005513"/>
    </source>
</evidence>
<comment type="subunit">
    <text evidence="12">F-type ATPases have 2 components, F(1) - the catalytic core - and F(0) - the membrane proton channel. F(1) has five subunits: alpha(3), beta(3), gamma(1), delta(1), epsilon(1). F(0) has four main subunits: a(1), b(1), b'(1) and c(10-14). The alpha and beta chains form an alternating ring which encloses part of the gamma chain. F(1) is attached to F(0) by a central stalk formed by the gamma and epsilon chains, while a peripheral stalk is formed by the delta, b and b' chains.</text>
</comment>
<evidence type="ECO:0000256" key="2">
    <source>
        <dbReference type="ARBA" id="ARBA00022448"/>
    </source>
</evidence>
<keyword evidence="5 12" id="KW-0375">Hydrogen ion transport</keyword>
<keyword evidence="4 12" id="KW-0812">Transmembrane</keyword>
<name>A0A171DGQ2_9SYNE</name>
<dbReference type="InterPro" id="IPR050059">
    <property type="entry name" value="ATP_synthase_B_chain"/>
</dbReference>
<dbReference type="GO" id="GO:0046933">
    <property type="term" value="F:proton-transporting ATP synthase activity, rotational mechanism"/>
    <property type="evidence" value="ECO:0007669"/>
    <property type="project" value="UniProtKB-UniRule"/>
</dbReference>
<dbReference type="HAMAP" id="MF_01399">
    <property type="entry name" value="ATP_synth_bprime"/>
    <property type="match status" value="1"/>
</dbReference>
<organism evidence="15 16">
    <name type="scientific">Candidatus Synechococcus spongiarum</name>
    <dbReference type="NCBI Taxonomy" id="431041"/>
    <lineage>
        <taxon>Bacteria</taxon>
        <taxon>Bacillati</taxon>
        <taxon>Cyanobacteriota</taxon>
        <taxon>Cyanophyceae</taxon>
        <taxon>Synechococcales</taxon>
        <taxon>Synechococcaceae</taxon>
        <taxon>Synechococcus</taxon>
    </lineage>
</organism>
<dbReference type="AlphaFoldDB" id="A0A171DGQ2"/>
<keyword evidence="16" id="KW-1185">Reference proteome</keyword>
<dbReference type="PANTHER" id="PTHR33445">
    <property type="entry name" value="ATP SYNTHASE SUBUNIT B', CHLOROPLASTIC"/>
    <property type="match status" value="1"/>
</dbReference>
<accession>A0A171DGQ2</accession>
<evidence type="ECO:0000256" key="9">
    <source>
        <dbReference type="ARBA" id="ARBA00023310"/>
    </source>
</evidence>
<sequence>MINWLSLAEAPVPEGGLFDFDATLPLMAIQVVILTFILNKLFFQPVGKVVEEREGFVTTSHKDAKARLAQVQRLEDDLKARLQEARQEAQAVITAAEDEVATLHKAALAEAKASAMKLREEARADIKAQRSAADVVLAEESRRLADLIIQRLVAT</sequence>
<keyword evidence="8 12" id="KW-0472">Membrane</keyword>
<dbReference type="PANTHER" id="PTHR33445:SF2">
    <property type="entry name" value="ATP SYNTHASE SUBUNIT B', CHLOROPLASTIC"/>
    <property type="match status" value="1"/>
</dbReference>
<evidence type="ECO:0000313" key="16">
    <source>
        <dbReference type="Proteomes" id="UP000182631"/>
    </source>
</evidence>
<protein>
    <recommendedName>
        <fullName evidence="12">ATP synthase subunit b'</fullName>
    </recommendedName>
    <alternativeName>
        <fullName evidence="12">ATP synthase F(0) sector subunit b'</fullName>
    </alternativeName>
    <alternativeName>
        <fullName evidence="12">ATPase subunit II</fullName>
    </alternativeName>
    <alternativeName>
        <fullName evidence="12">F-type ATPase subunit b'</fullName>
        <shortName evidence="12">F-ATPase subunit b'</shortName>
    </alternativeName>
</protein>
<evidence type="ECO:0000256" key="4">
    <source>
        <dbReference type="ARBA" id="ARBA00022692"/>
    </source>
</evidence>
<dbReference type="NCBIfam" id="NF005607">
    <property type="entry name" value="PRK07353.1"/>
    <property type="match status" value="1"/>
</dbReference>
<dbReference type="CDD" id="cd06503">
    <property type="entry name" value="ATP-synt_Fo_b"/>
    <property type="match status" value="1"/>
</dbReference>
<dbReference type="EMBL" id="FITM01000100">
    <property type="protein sequence ID" value="SAY38904.1"/>
    <property type="molecule type" value="Genomic_DNA"/>
</dbReference>
<evidence type="ECO:0000256" key="6">
    <source>
        <dbReference type="ARBA" id="ARBA00022989"/>
    </source>
</evidence>
<evidence type="ECO:0000256" key="10">
    <source>
        <dbReference type="ARBA" id="ARBA00025198"/>
    </source>
</evidence>
<comment type="subcellular location">
    <subcellularLocation>
        <location evidence="12">Cellular thylakoid membrane</location>
        <topology evidence="12">Single-pass membrane protein</topology>
    </subcellularLocation>
    <subcellularLocation>
        <location evidence="11">Endomembrane system</location>
        <topology evidence="11">Single-pass membrane protein</topology>
    </subcellularLocation>
</comment>
<evidence type="ECO:0000256" key="12">
    <source>
        <dbReference type="HAMAP-Rule" id="MF_01399"/>
    </source>
</evidence>
<feature type="coiled-coil region" evidence="14">
    <location>
        <begin position="61"/>
        <end position="106"/>
    </location>
</feature>
<dbReference type="InterPro" id="IPR002146">
    <property type="entry name" value="ATP_synth_b/b'su_bac/chlpt"/>
</dbReference>
<dbReference type="HAMAP" id="MF_01398">
    <property type="entry name" value="ATP_synth_b_bprime"/>
    <property type="match status" value="1"/>
</dbReference>
<feature type="transmembrane region" description="Helical" evidence="12">
    <location>
        <begin position="22"/>
        <end position="43"/>
    </location>
</feature>
<dbReference type="GO" id="GO:0045259">
    <property type="term" value="C:proton-transporting ATP synthase complex"/>
    <property type="evidence" value="ECO:0007669"/>
    <property type="project" value="UniProtKB-KW"/>
</dbReference>
<keyword evidence="12" id="KW-0793">Thylakoid</keyword>
<evidence type="ECO:0000256" key="13">
    <source>
        <dbReference type="RuleBase" id="RU003848"/>
    </source>
</evidence>
<evidence type="ECO:0000256" key="5">
    <source>
        <dbReference type="ARBA" id="ARBA00022781"/>
    </source>
</evidence>
<keyword evidence="7 12" id="KW-0406">Ion transport</keyword>
<keyword evidence="3 12" id="KW-0138">CF(0)</keyword>
<keyword evidence="15" id="KW-0378">Hydrolase</keyword>
<evidence type="ECO:0000256" key="8">
    <source>
        <dbReference type="ARBA" id="ARBA00023136"/>
    </source>
</evidence>
<comment type="function">
    <text evidence="12">Component of the F(0) channel, it forms part of the peripheral stalk, linking F(1) to F(0). The b'-subunit is a diverged and duplicated form of b found in plants and photosynthetic bacteria.</text>
</comment>
<dbReference type="GO" id="GO:0012505">
    <property type="term" value="C:endomembrane system"/>
    <property type="evidence" value="ECO:0007669"/>
    <property type="project" value="UniProtKB-SubCell"/>
</dbReference>
<dbReference type="InterPro" id="IPR034679">
    <property type="entry name" value="ATP_synth_b"/>
</dbReference>
<comment type="similarity">
    <text evidence="1 12 13">Belongs to the ATPase B chain family.</text>
</comment>
<gene>
    <name evidence="12" type="primary">atpF2</name>
    <name evidence="12" type="synonym">atpG</name>
    <name evidence="15" type="ORF">FLM9_932</name>
</gene>
<dbReference type="Pfam" id="PF00430">
    <property type="entry name" value="ATP-synt_B"/>
    <property type="match status" value="1"/>
</dbReference>
<evidence type="ECO:0000256" key="14">
    <source>
        <dbReference type="SAM" id="Coils"/>
    </source>
</evidence>
<keyword evidence="9 12" id="KW-0066">ATP synthesis</keyword>
<dbReference type="Proteomes" id="UP000182631">
    <property type="component" value="Unassembled WGS sequence"/>
</dbReference>
<dbReference type="GO" id="GO:0016787">
    <property type="term" value="F:hydrolase activity"/>
    <property type="evidence" value="ECO:0007669"/>
    <property type="project" value="UniProtKB-KW"/>
</dbReference>
<keyword evidence="6 12" id="KW-1133">Transmembrane helix</keyword>
<proteinExistence type="inferred from homology"/>
<evidence type="ECO:0000313" key="15">
    <source>
        <dbReference type="EMBL" id="SAY38904.1"/>
    </source>
</evidence>
<comment type="function">
    <text evidence="10 12">F(1)F(0) ATP synthase produces ATP from ADP in the presence of a proton or sodium gradient. F-type ATPases consist of two structural domains, F(1) containing the extramembraneous catalytic core and F(0) containing the membrane proton channel, linked together by a central stalk and a peripheral stalk. During catalysis, ATP synthesis in the catalytic domain of F(1) is coupled via a rotary mechanism of the central stalk subunits to proton translocation.</text>
</comment>
<reference evidence="16" key="1">
    <citation type="submission" date="2016-02" db="EMBL/GenBank/DDBJ databases">
        <authorList>
            <person name="liu f."/>
        </authorList>
    </citation>
    <scope>NUCLEOTIDE SEQUENCE [LARGE SCALE GENOMIC DNA]</scope>
</reference>
<evidence type="ECO:0000256" key="11">
    <source>
        <dbReference type="ARBA" id="ARBA00037847"/>
    </source>
</evidence>
<evidence type="ECO:0000256" key="3">
    <source>
        <dbReference type="ARBA" id="ARBA00022547"/>
    </source>
</evidence>
<evidence type="ECO:0000256" key="7">
    <source>
        <dbReference type="ARBA" id="ARBA00023065"/>
    </source>
</evidence>
<dbReference type="GO" id="GO:0031676">
    <property type="term" value="C:plasma membrane-derived thylakoid membrane"/>
    <property type="evidence" value="ECO:0007669"/>
    <property type="project" value="UniProtKB-SubCell"/>
</dbReference>
<dbReference type="GO" id="GO:0046961">
    <property type="term" value="F:proton-transporting ATPase activity, rotational mechanism"/>
    <property type="evidence" value="ECO:0007669"/>
    <property type="project" value="TreeGrafter"/>
</dbReference>